<evidence type="ECO:0008006" key="4">
    <source>
        <dbReference type="Google" id="ProtNLM"/>
    </source>
</evidence>
<comment type="caution">
    <text evidence="2">The sequence shown here is derived from an EMBL/GenBank/DDBJ whole genome shotgun (WGS) entry which is preliminary data.</text>
</comment>
<name>A0A1Y5HSB5_OLEAN</name>
<dbReference type="Proteomes" id="UP000227088">
    <property type="component" value="Unassembled WGS sequence"/>
</dbReference>
<dbReference type="AlphaFoldDB" id="A0A1Y5HSB5"/>
<protein>
    <recommendedName>
        <fullName evidence="4">Ribosomal protein L7/L12 C-terminal domain-containing protein</fullName>
    </recommendedName>
</protein>
<evidence type="ECO:0000256" key="1">
    <source>
        <dbReference type="SAM" id="MobiDB-lite"/>
    </source>
</evidence>
<feature type="region of interest" description="Disordered" evidence="1">
    <location>
        <begin position="85"/>
        <end position="125"/>
    </location>
</feature>
<accession>A0A1Y5HSB5</accession>
<gene>
    <name evidence="2" type="ORF">A9R00_07215</name>
</gene>
<sequence>MADPRYDIYFRGEILAGADDAQVKAAVAKIFKADAAKLATLFSGKVNTIKKSVDKATAAKYQQAFKQAGAKAVITVAKVAQTAETSATQPIGQKAKTSSVEKNTETDNTTPVNEGNWDVLPSGSDLLKPAERRDIPVVDIDTSAIKVVSPFAEIEVADKVVPPAPDTAHISVADVGEDMNPERADPVADLALDLSAFTVAETGAALVDKKEKKVPPAPDTNHIKLV</sequence>
<organism evidence="2 3">
    <name type="scientific">Oleispira antarctica</name>
    <dbReference type="NCBI Taxonomy" id="188908"/>
    <lineage>
        <taxon>Bacteria</taxon>
        <taxon>Pseudomonadati</taxon>
        <taxon>Pseudomonadota</taxon>
        <taxon>Gammaproteobacteria</taxon>
        <taxon>Oceanospirillales</taxon>
        <taxon>Oceanospirillaceae</taxon>
        <taxon>Oleispira</taxon>
    </lineage>
</organism>
<proteinExistence type="predicted"/>
<feature type="compositionally biased region" description="Polar residues" evidence="1">
    <location>
        <begin position="85"/>
        <end position="113"/>
    </location>
</feature>
<evidence type="ECO:0000313" key="2">
    <source>
        <dbReference type="EMBL" id="OUS40208.1"/>
    </source>
</evidence>
<dbReference type="EMBL" id="MABE01000413">
    <property type="protein sequence ID" value="OUS40208.1"/>
    <property type="molecule type" value="Genomic_DNA"/>
</dbReference>
<reference evidence="3" key="1">
    <citation type="journal article" date="2017" name="Proc. Natl. Acad. Sci. U.S.A.">
        <title>Simulation of Deepwater Horizon oil plume reveals substrate specialization within a complex community of hydrocarbon degraders.</title>
        <authorList>
            <person name="Hu P."/>
            <person name="Dubinsky E.A."/>
            <person name="Probst A.J."/>
            <person name="Wang J."/>
            <person name="Sieber C.M.K."/>
            <person name="Tom L.M."/>
            <person name="Gardinali P."/>
            <person name="Banfield J.F."/>
            <person name="Atlas R.M."/>
            <person name="Andersen G.L."/>
        </authorList>
    </citation>
    <scope>NUCLEOTIDE SEQUENCE [LARGE SCALE GENOMIC DNA]</scope>
</reference>
<evidence type="ECO:0000313" key="3">
    <source>
        <dbReference type="Proteomes" id="UP000227088"/>
    </source>
</evidence>